<accession>A0A1V4IN95</accession>
<dbReference type="GO" id="GO:0005524">
    <property type="term" value="F:ATP binding"/>
    <property type="evidence" value="ECO:0007669"/>
    <property type="project" value="UniProtKB-KW"/>
</dbReference>
<proteinExistence type="predicted"/>
<dbReference type="RefSeq" id="WP_079440152.1">
    <property type="nucleotide sequence ID" value="NZ_MZGT01000031.1"/>
</dbReference>
<dbReference type="FunFam" id="3.30.1490.20:FF:000010">
    <property type="entry name" value="Phosphoenolpyruvate synthase"/>
    <property type="match status" value="1"/>
</dbReference>
<dbReference type="EMBL" id="MZGT01000031">
    <property type="protein sequence ID" value="OPJ61376.1"/>
    <property type="molecule type" value="Genomic_DNA"/>
</dbReference>
<keyword evidence="1" id="KW-0547">Nucleotide-binding</keyword>
<dbReference type="PANTHER" id="PTHR43615:SF1">
    <property type="entry name" value="PPDK_N DOMAIN-CONTAINING PROTEIN"/>
    <property type="match status" value="1"/>
</dbReference>
<evidence type="ECO:0000256" key="1">
    <source>
        <dbReference type="ARBA" id="ARBA00022741"/>
    </source>
</evidence>
<dbReference type="InterPro" id="IPR002192">
    <property type="entry name" value="PPDK_AMP/ATP-bd"/>
</dbReference>
<name>A0A1V4IN95_9CLOT</name>
<keyword evidence="2" id="KW-0067">ATP-binding</keyword>
<dbReference type="GO" id="GO:0008986">
    <property type="term" value="F:pyruvate, water dikinase activity"/>
    <property type="evidence" value="ECO:0007669"/>
    <property type="project" value="UniProtKB-EC"/>
</dbReference>
<evidence type="ECO:0000259" key="4">
    <source>
        <dbReference type="Pfam" id="PF01326"/>
    </source>
</evidence>
<keyword evidence="6" id="KW-1185">Reference proteome</keyword>
<dbReference type="Gene3D" id="3.30.1490.20">
    <property type="entry name" value="ATP-grasp fold, A domain"/>
    <property type="match status" value="1"/>
</dbReference>
<dbReference type="InterPro" id="IPR008279">
    <property type="entry name" value="PEP-util_enz_mobile_dom"/>
</dbReference>
<dbReference type="SUPFAM" id="SSF52009">
    <property type="entry name" value="Phosphohistidine domain"/>
    <property type="match status" value="1"/>
</dbReference>
<reference evidence="5 6" key="1">
    <citation type="submission" date="2017-03" db="EMBL/GenBank/DDBJ databases">
        <title>Genome sequence of Clostridium chromiireducens DSM 23318.</title>
        <authorList>
            <person name="Poehlein A."/>
            <person name="Daniel R."/>
        </authorList>
    </citation>
    <scope>NUCLEOTIDE SEQUENCE [LARGE SCALE GENOMIC DNA]</scope>
    <source>
        <strain evidence="5 6">DSM 23318</strain>
    </source>
</reference>
<dbReference type="Gene3D" id="3.50.30.10">
    <property type="entry name" value="Phosphohistidine domain"/>
    <property type="match status" value="1"/>
</dbReference>
<dbReference type="OrthoDB" id="9765468at2"/>
<protein>
    <submittedName>
        <fullName evidence="5">Phosphoenolpyruvate synthase</fullName>
        <ecNumber evidence="5">2.7.9.2</ecNumber>
    </submittedName>
</protein>
<evidence type="ECO:0000313" key="5">
    <source>
        <dbReference type="EMBL" id="OPJ61376.1"/>
    </source>
</evidence>
<keyword evidence="5" id="KW-0808">Transferase</keyword>
<dbReference type="InterPro" id="IPR036637">
    <property type="entry name" value="Phosphohistidine_dom_sf"/>
</dbReference>
<comment type="caution">
    <text evidence="5">The sequence shown here is derived from an EMBL/GenBank/DDBJ whole genome shotgun (WGS) entry which is preliminary data.</text>
</comment>
<evidence type="ECO:0000259" key="3">
    <source>
        <dbReference type="Pfam" id="PF00391"/>
    </source>
</evidence>
<dbReference type="SUPFAM" id="SSF56059">
    <property type="entry name" value="Glutathione synthetase ATP-binding domain-like"/>
    <property type="match status" value="1"/>
</dbReference>
<gene>
    <name evidence="5" type="primary">ppsA_2</name>
    <name evidence="5" type="ORF">CLCHR_25360</name>
</gene>
<dbReference type="Gene3D" id="3.30.470.20">
    <property type="entry name" value="ATP-grasp fold, B domain"/>
    <property type="match status" value="1"/>
</dbReference>
<evidence type="ECO:0000256" key="2">
    <source>
        <dbReference type="ARBA" id="ARBA00022840"/>
    </source>
</evidence>
<dbReference type="PANTHER" id="PTHR43615">
    <property type="entry name" value="PHOSPHOENOLPYRUVATE SYNTHASE-RELATED"/>
    <property type="match status" value="1"/>
</dbReference>
<dbReference type="STRING" id="225345.CLCHR_25360"/>
<sequence>MTNYIKKLNELNKDSLLEAGGKGANLGELINANLPVPPGFVVTTKAYGDHLEASGLKEKIVRKLKNLTIDDIKRIEDASECISVWIEEASMPDTIQKEIGSAYDILCKEVHSDGKLSVAVRSSATAEDLPTASFAGQHETYLGVYGKEAVFEYVKKCWASLWSSQAITYRMSMDFDHLKVDLAVVVQAMIPSEAAGVMFTANPVSGNKDEILISAGYGLGEAVVSGLITPDSFILTKEGKVKEKTHGSKEIRIRLTEEGTVTEEVPKSEREIYCLGDKELMQLKTLAQLVEKHYGSYQDTEWALSKGKIYLLQARPITTLISDTEACTYESFDILEPNDKIIYQGKKAPLAFQSIVEHTSYPHTPLDFASFSHFYSGMNASFAELGLKLPKERNKPVERESGCVALNYSGPTISAATLWKASTNLIKNLFIKSKYSAEDFTKEVDAWIKKTELEVIRIKDAGKLVKLIEHAFNDYESFVYKRFSIVEMAGVLTEYKFTKLIKKAVGKERAQEFKETLQKALPFKTALQNKALLKIAHAVATKGRYSKAYKEELKNFLEEFGDRPSIGMGRMLSPDTWKEKPEMLDDIIDALLCNVADTDPEEGFKKQEEEYLAARETIKKELTQTDSKKFLEILDKIRNITIVREESVFYLEKVAGCLHRTALKLGTLLEKEGYIEKAQDVFFIFLEELSKAALGKIKLREKIERRKRIFKKVYAAHNNGIHWFISTGSFPVFEIKQKKEQDKKDSSNSIKGSAASKGIYEGTVCIVKSTAEFKKLRKGDVLVSTYTSPIWTPLFKVAGAAVTEIGSASSHAAIVAREYGIPAVVAIENATSLLKDGQRIRVDGTKGIITLLD</sequence>
<feature type="domain" description="Pyruvate phosphate dikinase AMP/ATP-binding" evidence="4">
    <location>
        <begin position="19"/>
        <end position="326"/>
    </location>
</feature>
<dbReference type="Pfam" id="PF00391">
    <property type="entry name" value="PEP-utilizers"/>
    <property type="match status" value="1"/>
</dbReference>
<organism evidence="5 6">
    <name type="scientific">Clostridium chromiireducens</name>
    <dbReference type="NCBI Taxonomy" id="225345"/>
    <lineage>
        <taxon>Bacteria</taxon>
        <taxon>Bacillati</taxon>
        <taxon>Bacillota</taxon>
        <taxon>Clostridia</taxon>
        <taxon>Eubacteriales</taxon>
        <taxon>Clostridiaceae</taxon>
        <taxon>Clostridium</taxon>
    </lineage>
</organism>
<evidence type="ECO:0000313" key="6">
    <source>
        <dbReference type="Proteomes" id="UP000191056"/>
    </source>
</evidence>
<dbReference type="InterPro" id="IPR051549">
    <property type="entry name" value="PEP_Utilizing_Enz"/>
</dbReference>
<dbReference type="Proteomes" id="UP000191056">
    <property type="component" value="Unassembled WGS sequence"/>
</dbReference>
<dbReference type="Pfam" id="PF01326">
    <property type="entry name" value="PPDK_N"/>
    <property type="match status" value="1"/>
</dbReference>
<dbReference type="AlphaFoldDB" id="A0A1V4IN95"/>
<keyword evidence="5" id="KW-0670">Pyruvate</keyword>
<dbReference type="EC" id="2.7.9.2" evidence="5"/>
<feature type="domain" description="PEP-utilising enzyme mobile" evidence="3">
    <location>
        <begin position="777"/>
        <end position="847"/>
    </location>
</feature>
<dbReference type="InterPro" id="IPR013815">
    <property type="entry name" value="ATP_grasp_subdomain_1"/>
</dbReference>